<keyword evidence="5" id="KW-0645">Protease</keyword>
<evidence type="ECO:0000313" key="6">
    <source>
        <dbReference type="Proteomes" id="UP000649326"/>
    </source>
</evidence>
<dbReference type="InterPro" id="IPR023827">
    <property type="entry name" value="Peptidase_S8_Asp-AS"/>
</dbReference>
<dbReference type="Gene3D" id="3.40.50.200">
    <property type="entry name" value="Peptidase S8/S53 domain"/>
    <property type="match status" value="1"/>
</dbReference>
<evidence type="ECO:0000259" key="4">
    <source>
        <dbReference type="Pfam" id="PF18237"/>
    </source>
</evidence>
<dbReference type="Proteomes" id="UP000649326">
    <property type="component" value="Unassembled WGS sequence"/>
</dbReference>
<comment type="caution">
    <text evidence="2">Lacks conserved residue(s) required for the propagation of feature annotation.</text>
</comment>
<dbReference type="PROSITE" id="PS51892">
    <property type="entry name" value="SUBTILASE"/>
    <property type="match status" value="1"/>
</dbReference>
<keyword evidence="1" id="KW-0378">Hydrolase</keyword>
<evidence type="ECO:0000259" key="3">
    <source>
        <dbReference type="Pfam" id="PF00082"/>
    </source>
</evidence>
<dbReference type="EMBL" id="DQUG01000053">
    <property type="protein sequence ID" value="HIP74789.1"/>
    <property type="molecule type" value="Genomic_DNA"/>
</dbReference>
<evidence type="ECO:0000256" key="1">
    <source>
        <dbReference type="ARBA" id="ARBA00022801"/>
    </source>
</evidence>
<dbReference type="GO" id="GO:0006508">
    <property type="term" value="P:proteolysis"/>
    <property type="evidence" value="ECO:0007669"/>
    <property type="project" value="UniProtKB-KW"/>
</dbReference>
<proteinExistence type="inferred from homology"/>
<comment type="similarity">
    <text evidence="2">Belongs to the peptidase S8 family.</text>
</comment>
<dbReference type="InterPro" id="IPR000209">
    <property type="entry name" value="Peptidase_S8/S53_dom"/>
</dbReference>
<dbReference type="Pfam" id="PF00082">
    <property type="entry name" value="Peptidase_S8"/>
    <property type="match status" value="1"/>
</dbReference>
<organism evidence="5 6">
    <name type="scientific">Thermococcus paralvinellae</name>
    <dbReference type="NCBI Taxonomy" id="582419"/>
    <lineage>
        <taxon>Archaea</taxon>
        <taxon>Methanobacteriati</taxon>
        <taxon>Methanobacteriota</taxon>
        <taxon>Thermococci</taxon>
        <taxon>Thermococcales</taxon>
        <taxon>Thermococcaceae</taxon>
        <taxon>Thermococcus</taxon>
    </lineage>
</organism>
<feature type="non-terminal residue" evidence="5">
    <location>
        <position position="198"/>
    </location>
</feature>
<evidence type="ECO:0000313" key="5">
    <source>
        <dbReference type="EMBL" id="HIP74789.1"/>
    </source>
</evidence>
<accession>A0A833E0H4</accession>
<dbReference type="SUPFAM" id="SSF52743">
    <property type="entry name" value="Subtilisin-like"/>
    <property type="match status" value="1"/>
</dbReference>
<dbReference type="InterPro" id="IPR036852">
    <property type="entry name" value="Peptidase_S8/S53_dom_sf"/>
</dbReference>
<sequence>MGSKGRIVLILLLVSLIFGVVMATPTALNKVAVSYTPKLYGRAKPTLYAKLQSLPEDAQISTIVMLKDYSYMPKARETLEKFGKIKYEYRIIPAFAVEMKVKDVKKLATPSKLDRILAYLGLAPKIEGLAFIEDDFKVKIALDYSTTQVLATTMWQLGYDGSGITVAVIDTGIDASHPDLEGKVIGWYDAINGRTAPY</sequence>
<dbReference type="GO" id="GO:0004252">
    <property type="term" value="F:serine-type endopeptidase activity"/>
    <property type="evidence" value="ECO:0007669"/>
    <property type="project" value="InterPro"/>
</dbReference>
<evidence type="ECO:0000256" key="2">
    <source>
        <dbReference type="PROSITE-ProRule" id="PRU01240"/>
    </source>
</evidence>
<reference evidence="5" key="1">
    <citation type="journal article" date="2020" name="ISME J.">
        <title>Gammaproteobacteria mediating utilization of methyl-, sulfur- and petroleum organic compounds in deep ocean hydrothermal plumes.</title>
        <authorList>
            <person name="Zhou Z."/>
            <person name="Liu Y."/>
            <person name="Pan J."/>
            <person name="Cron B.R."/>
            <person name="Toner B.M."/>
            <person name="Anantharaman K."/>
            <person name="Breier J.A."/>
            <person name="Dick G.J."/>
            <person name="Li M."/>
        </authorList>
    </citation>
    <scope>NUCLEOTIDE SEQUENCE</scope>
    <source>
        <strain evidence="5">SZUA-1451</strain>
    </source>
</reference>
<dbReference type="InterPro" id="IPR041326">
    <property type="entry name" value="Tk-SP_N-pro"/>
</dbReference>
<dbReference type="Pfam" id="PF18237">
    <property type="entry name" value="Tk-SP_N-pro"/>
    <property type="match status" value="1"/>
</dbReference>
<protein>
    <submittedName>
        <fullName evidence="5">Alkaline serine protease</fullName>
    </submittedName>
</protein>
<gene>
    <name evidence="5" type="ORF">EYH13_01255</name>
</gene>
<dbReference type="PROSITE" id="PS00136">
    <property type="entry name" value="SUBTILASE_ASP"/>
    <property type="match status" value="1"/>
</dbReference>
<feature type="domain" description="Tk-SP N-propeptide" evidence="4">
    <location>
        <begin position="40"/>
        <end position="103"/>
    </location>
</feature>
<name>A0A833E0H4_9EURY</name>
<comment type="caution">
    <text evidence="5">The sequence shown here is derived from an EMBL/GenBank/DDBJ whole genome shotgun (WGS) entry which is preliminary data.</text>
</comment>
<dbReference type="AlphaFoldDB" id="A0A833E0H4"/>
<dbReference type="InterPro" id="IPR037045">
    <property type="entry name" value="S8pro/Inhibitor_I9_sf"/>
</dbReference>
<dbReference type="Gene3D" id="3.30.70.80">
    <property type="entry name" value="Peptidase S8 propeptide/proteinase inhibitor I9"/>
    <property type="match status" value="1"/>
</dbReference>
<feature type="domain" description="Peptidase S8/S53" evidence="3">
    <location>
        <begin position="161"/>
        <end position="185"/>
    </location>
</feature>